<dbReference type="Proteomes" id="UP001292094">
    <property type="component" value="Unassembled WGS sequence"/>
</dbReference>
<proteinExistence type="predicted"/>
<sequence>MACRGVVGEQETMKRCGERASGCVEASWKSKRLWRSVVDKQMAMKRCGERASGCVQACWKSKRLWRSVVEKQMAMKRCGERAKGCVETWWKRIGVLWQCELLYVVLRPPRSRPSVYSGESLRVPKSTQSFHSTLHCSDGETSQ</sequence>
<name>A0AAE1Q3J3_9EUCA</name>
<keyword evidence="2" id="KW-1185">Reference proteome</keyword>
<evidence type="ECO:0000313" key="2">
    <source>
        <dbReference type="Proteomes" id="UP001292094"/>
    </source>
</evidence>
<reference evidence="1" key="1">
    <citation type="submission" date="2023-11" db="EMBL/GenBank/DDBJ databases">
        <title>Genome assemblies of two species of porcelain crab, Petrolisthes cinctipes and Petrolisthes manimaculis (Anomura: Porcellanidae).</title>
        <authorList>
            <person name="Angst P."/>
        </authorList>
    </citation>
    <scope>NUCLEOTIDE SEQUENCE</scope>
    <source>
        <strain evidence="1">PB745_02</strain>
        <tissue evidence="1">Gill</tissue>
    </source>
</reference>
<dbReference type="EMBL" id="JAWZYT010000734">
    <property type="protein sequence ID" value="KAK4319650.1"/>
    <property type="molecule type" value="Genomic_DNA"/>
</dbReference>
<comment type="caution">
    <text evidence="1">The sequence shown here is derived from an EMBL/GenBank/DDBJ whole genome shotgun (WGS) entry which is preliminary data.</text>
</comment>
<organism evidence="1 2">
    <name type="scientific">Petrolisthes manimaculis</name>
    <dbReference type="NCBI Taxonomy" id="1843537"/>
    <lineage>
        <taxon>Eukaryota</taxon>
        <taxon>Metazoa</taxon>
        <taxon>Ecdysozoa</taxon>
        <taxon>Arthropoda</taxon>
        <taxon>Crustacea</taxon>
        <taxon>Multicrustacea</taxon>
        <taxon>Malacostraca</taxon>
        <taxon>Eumalacostraca</taxon>
        <taxon>Eucarida</taxon>
        <taxon>Decapoda</taxon>
        <taxon>Pleocyemata</taxon>
        <taxon>Anomura</taxon>
        <taxon>Galatheoidea</taxon>
        <taxon>Porcellanidae</taxon>
        <taxon>Petrolisthes</taxon>
    </lineage>
</organism>
<dbReference type="AlphaFoldDB" id="A0AAE1Q3J3"/>
<accession>A0AAE1Q3J3</accession>
<evidence type="ECO:0000313" key="1">
    <source>
        <dbReference type="EMBL" id="KAK4319650.1"/>
    </source>
</evidence>
<protein>
    <submittedName>
        <fullName evidence="1">Uncharacterized protein</fullName>
    </submittedName>
</protein>
<gene>
    <name evidence="1" type="ORF">Pmani_009433</name>
</gene>